<dbReference type="SUPFAM" id="SSF56719">
    <property type="entry name" value="Type II DNA topoisomerase"/>
    <property type="match status" value="1"/>
</dbReference>
<dbReference type="InterPro" id="IPR013759">
    <property type="entry name" value="Topo_IIA_B_C"/>
</dbReference>
<evidence type="ECO:0000256" key="8">
    <source>
        <dbReference type="ARBA" id="ARBA00022842"/>
    </source>
</evidence>
<protein>
    <recommendedName>
        <fullName evidence="4">DNA topoisomerase (ATP-hydrolyzing)</fullName>
        <ecNumber evidence="4">5.6.2.2</ecNumber>
    </recommendedName>
</protein>
<dbReference type="GO" id="GO:0003918">
    <property type="term" value="F:DNA topoisomerase type II (double strand cut, ATP-hydrolyzing) activity"/>
    <property type="evidence" value="ECO:0007669"/>
    <property type="project" value="UniProtKB-EC"/>
</dbReference>
<evidence type="ECO:0000256" key="7">
    <source>
        <dbReference type="ARBA" id="ARBA00022840"/>
    </source>
</evidence>
<accession>A0A517P6Y7</accession>
<dbReference type="KEGG" id="acaf:CA12_12200"/>
<dbReference type="SMART" id="SM00433">
    <property type="entry name" value="TOP2c"/>
    <property type="match status" value="1"/>
</dbReference>
<dbReference type="EC" id="5.6.2.2" evidence="4"/>
<evidence type="ECO:0000256" key="10">
    <source>
        <dbReference type="ARBA" id="ARBA00023125"/>
    </source>
</evidence>
<keyword evidence="11 14" id="KW-0413">Isomerase</keyword>
<feature type="region of interest" description="Disordered" evidence="12">
    <location>
        <begin position="17"/>
        <end position="36"/>
    </location>
</feature>
<dbReference type="Pfam" id="PF00986">
    <property type="entry name" value="DNA_gyraseB_C"/>
    <property type="match status" value="1"/>
</dbReference>
<dbReference type="InterPro" id="IPR003594">
    <property type="entry name" value="HATPase_dom"/>
</dbReference>
<evidence type="ECO:0000256" key="9">
    <source>
        <dbReference type="ARBA" id="ARBA00023029"/>
    </source>
</evidence>
<dbReference type="InterPro" id="IPR000565">
    <property type="entry name" value="Topo_IIA_B"/>
</dbReference>
<sequence>MSEPASGAYNEGLRSLNFTLPPRMSTDAPAPPDTTPETVAGMAPGAGENAGGKTVVGPDGSTYGSDQIRHLQGIEGIRLRPAMYIGGTDAVGLHHLVYELIDNVIDEFSNDYATTCRVKINADGSVTVSDDGRGIPVAETEALGGRSALEVVFTELHAGGKFDRSSGYTTGTGGLHGIGITAVNACAEWLEAEVRRDGYHWTMEFKRGELTQPLKRLGAATETGTTVTFKPDAAIFGDTEVVYETLHRRLRDAAFLNAGLKTSIEDERTDQKEEFRYEDGLTEFVQYLNRTETPLFPQVIRCAGEITVGEEQGAAQLIGVDVAFQYHAGFSEQVRCYGNGIFNSEGGFHLSGFKTALTRTLNAYGKRTNAFKDIVPAGDDFREGLAGVVTVRLPDPKFLAQNKVKLLNNEAEGAVNSVVGEQLAKYLEENPDVAKVVLQKAVKAAEAREAAKKAREMVRRKGALTTGGLPEKLRDCRSRELENTELYLVEGDSAGGSADTGRDSETQAILPLRGKILNVEKAQLVKVLDNNEISNIFKAVGVPPQAGDAEVRKRRYGRIILMCDADIDGSHIRTLILTFLFRHLRELVRCGAVYIAQPPLYRVTKKGSRAAPRYVLTHEEMQTELVELGRDGAELVVKKDGFEFADDALARLSGLLMKLEEPLETLERRGVDFRLLVREELIGADDQGRGGLLPRYRVTIGPNETWLADKAALDAFLEEHQPAAPAPTADGETAAEGAAAEADAGPLFTVTDLHEIRGINEALSELKGLGVNPSDLISAGLRNGEPVVPFFVRHKGGEDGLESLRELLPKLRELGERGLAVVRFKGLGEMDSEELWTTAMDPETRTLMQVTMADASGADEIFRILMGDAVEPRREFIEKHALEARDLDV</sequence>
<keyword evidence="7" id="KW-0067">ATP-binding</keyword>
<dbReference type="PROSITE" id="PS00177">
    <property type="entry name" value="TOPOISOMERASE_II"/>
    <property type="match status" value="1"/>
</dbReference>
<dbReference type="Pfam" id="PF00204">
    <property type="entry name" value="DNA_gyraseB"/>
    <property type="match status" value="1"/>
</dbReference>
<comment type="cofactor">
    <cofactor evidence="2">
        <name>Mg(2+)</name>
        <dbReference type="ChEBI" id="CHEBI:18420"/>
    </cofactor>
</comment>
<dbReference type="Gene3D" id="3.30.565.10">
    <property type="entry name" value="Histidine kinase-like ATPase, C-terminal domain"/>
    <property type="match status" value="1"/>
</dbReference>
<dbReference type="GO" id="GO:0003677">
    <property type="term" value="F:DNA binding"/>
    <property type="evidence" value="ECO:0007669"/>
    <property type="project" value="UniProtKB-KW"/>
</dbReference>
<evidence type="ECO:0000259" key="13">
    <source>
        <dbReference type="PROSITE" id="PS50880"/>
    </source>
</evidence>
<dbReference type="InterPro" id="IPR013760">
    <property type="entry name" value="Topo_IIA-like_dom_sf"/>
</dbReference>
<dbReference type="InterPro" id="IPR013506">
    <property type="entry name" value="Topo_IIA_bsu_dom2"/>
</dbReference>
<keyword evidence="9" id="KW-0799">Topoisomerase</keyword>
<comment type="catalytic activity">
    <reaction evidence="1">
        <text>ATP-dependent breakage, passage and rejoining of double-stranded DNA.</text>
        <dbReference type="EC" id="5.6.2.2"/>
    </reaction>
</comment>
<organism evidence="14 15">
    <name type="scientific">Alienimonas californiensis</name>
    <dbReference type="NCBI Taxonomy" id="2527989"/>
    <lineage>
        <taxon>Bacteria</taxon>
        <taxon>Pseudomonadati</taxon>
        <taxon>Planctomycetota</taxon>
        <taxon>Planctomycetia</taxon>
        <taxon>Planctomycetales</taxon>
        <taxon>Planctomycetaceae</taxon>
        <taxon>Alienimonas</taxon>
    </lineage>
</organism>
<dbReference type="SUPFAM" id="SSF54211">
    <property type="entry name" value="Ribosomal protein S5 domain 2-like"/>
    <property type="match status" value="1"/>
</dbReference>
<dbReference type="PRINTS" id="PR00418">
    <property type="entry name" value="TPI2FAMILY"/>
</dbReference>
<feature type="domain" description="Toprim" evidence="13">
    <location>
        <begin position="484"/>
        <end position="599"/>
    </location>
</feature>
<dbReference type="SUPFAM" id="SSF55874">
    <property type="entry name" value="ATPase domain of HSP90 chaperone/DNA topoisomerase II/histidine kinase"/>
    <property type="match status" value="1"/>
</dbReference>
<name>A0A517P6Y7_9PLAN</name>
<evidence type="ECO:0000313" key="15">
    <source>
        <dbReference type="Proteomes" id="UP000318741"/>
    </source>
</evidence>
<keyword evidence="6" id="KW-0547">Nucleotide-binding</keyword>
<gene>
    <name evidence="14" type="primary">gyrB_2</name>
    <name evidence="14" type="ORF">CA12_12200</name>
</gene>
<dbReference type="NCBIfam" id="NF011501">
    <property type="entry name" value="PRK14939.1"/>
    <property type="match status" value="1"/>
</dbReference>
<dbReference type="Pfam" id="PF01751">
    <property type="entry name" value="Toprim"/>
    <property type="match status" value="1"/>
</dbReference>
<evidence type="ECO:0000256" key="4">
    <source>
        <dbReference type="ARBA" id="ARBA00012895"/>
    </source>
</evidence>
<dbReference type="Gene3D" id="3.30.230.10">
    <property type="match status" value="1"/>
</dbReference>
<dbReference type="InterPro" id="IPR020568">
    <property type="entry name" value="Ribosomal_Su5_D2-typ_SF"/>
</dbReference>
<dbReference type="Pfam" id="PF02518">
    <property type="entry name" value="HATPase_c"/>
    <property type="match status" value="1"/>
</dbReference>
<evidence type="ECO:0000256" key="6">
    <source>
        <dbReference type="ARBA" id="ARBA00022741"/>
    </source>
</evidence>
<evidence type="ECO:0000256" key="12">
    <source>
        <dbReference type="SAM" id="MobiDB-lite"/>
    </source>
</evidence>
<dbReference type="PANTHER" id="PTHR45866:SF1">
    <property type="entry name" value="DNA GYRASE SUBUNIT B, MITOCHONDRIAL"/>
    <property type="match status" value="1"/>
</dbReference>
<dbReference type="GO" id="GO:0046872">
    <property type="term" value="F:metal ion binding"/>
    <property type="evidence" value="ECO:0007669"/>
    <property type="project" value="UniProtKB-KW"/>
</dbReference>
<dbReference type="Gene3D" id="3.40.50.670">
    <property type="match status" value="2"/>
</dbReference>
<dbReference type="Proteomes" id="UP000318741">
    <property type="component" value="Chromosome"/>
</dbReference>
<evidence type="ECO:0000256" key="2">
    <source>
        <dbReference type="ARBA" id="ARBA00001946"/>
    </source>
</evidence>
<dbReference type="SMART" id="SM00387">
    <property type="entry name" value="HATPase_c"/>
    <property type="match status" value="1"/>
</dbReference>
<dbReference type="InterPro" id="IPR002288">
    <property type="entry name" value="DNA_gyrase_B_C"/>
</dbReference>
<dbReference type="FunFam" id="3.40.50.670:FF:000001">
    <property type="entry name" value="DNA topoisomerase 2"/>
    <property type="match status" value="1"/>
</dbReference>
<keyword evidence="8" id="KW-0460">Magnesium</keyword>
<dbReference type="CDD" id="cd16928">
    <property type="entry name" value="HATPase_GyrB-like"/>
    <property type="match status" value="1"/>
</dbReference>
<dbReference type="GO" id="GO:0005524">
    <property type="term" value="F:ATP binding"/>
    <property type="evidence" value="ECO:0007669"/>
    <property type="project" value="UniProtKB-KW"/>
</dbReference>
<dbReference type="InterPro" id="IPR001241">
    <property type="entry name" value="Topo_IIA"/>
</dbReference>
<dbReference type="InterPro" id="IPR014721">
    <property type="entry name" value="Ribsml_uS5_D2-typ_fold_subgr"/>
</dbReference>
<keyword evidence="5" id="KW-0479">Metal-binding</keyword>
<evidence type="ECO:0000256" key="3">
    <source>
        <dbReference type="ARBA" id="ARBA00010708"/>
    </source>
</evidence>
<dbReference type="PANTHER" id="PTHR45866">
    <property type="entry name" value="DNA GYRASE/TOPOISOMERASE SUBUNIT B"/>
    <property type="match status" value="1"/>
</dbReference>
<proteinExistence type="inferred from homology"/>
<keyword evidence="10" id="KW-0238">DNA-binding</keyword>
<evidence type="ECO:0000256" key="1">
    <source>
        <dbReference type="ARBA" id="ARBA00000185"/>
    </source>
</evidence>
<comment type="similarity">
    <text evidence="3">Belongs to the type II topoisomerase GyrB family.</text>
</comment>
<evidence type="ECO:0000313" key="14">
    <source>
        <dbReference type="EMBL" id="QDT15139.1"/>
    </source>
</evidence>
<evidence type="ECO:0000256" key="11">
    <source>
        <dbReference type="ARBA" id="ARBA00023235"/>
    </source>
</evidence>
<dbReference type="GO" id="GO:0006265">
    <property type="term" value="P:DNA topological change"/>
    <property type="evidence" value="ECO:0007669"/>
    <property type="project" value="InterPro"/>
</dbReference>
<dbReference type="InterPro" id="IPR018522">
    <property type="entry name" value="TopoIIA_CS"/>
</dbReference>
<dbReference type="AlphaFoldDB" id="A0A517P6Y7"/>
<keyword evidence="15" id="KW-1185">Reference proteome</keyword>
<dbReference type="PROSITE" id="PS50880">
    <property type="entry name" value="TOPRIM"/>
    <property type="match status" value="1"/>
</dbReference>
<dbReference type="PRINTS" id="PR01159">
    <property type="entry name" value="DNAGYRASEB"/>
</dbReference>
<dbReference type="InterPro" id="IPR006171">
    <property type="entry name" value="TOPRIM_dom"/>
</dbReference>
<dbReference type="EMBL" id="CP036265">
    <property type="protein sequence ID" value="QDT15139.1"/>
    <property type="molecule type" value="Genomic_DNA"/>
</dbReference>
<reference evidence="14 15" key="1">
    <citation type="submission" date="2019-02" db="EMBL/GenBank/DDBJ databases">
        <title>Deep-cultivation of Planctomycetes and their phenomic and genomic characterization uncovers novel biology.</title>
        <authorList>
            <person name="Wiegand S."/>
            <person name="Jogler M."/>
            <person name="Boedeker C."/>
            <person name="Pinto D."/>
            <person name="Vollmers J."/>
            <person name="Rivas-Marin E."/>
            <person name="Kohn T."/>
            <person name="Peeters S.H."/>
            <person name="Heuer A."/>
            <person name="Rast P."/>
            <person name="Oberbeckmann S."/>
            <person name="Bunk B."/>
            <person name="Jeske O."/>
            <person name="Meyerdierks A."/>
            <person name="Storesund J.E."/>
            <person name="Kallscheuer N."/>
            <person name="Luecker S."/>
            <person name="Lage O.M."/>
            <person name="Pohl T."/>
            <person name="Merkel B.J."/>
            <person name="Hornburger P."/>
            <person name="Mueller R.-W."/>
            <person name="Bruemmer F."/>
            <person name="Labrenz M."/>
            <person name="Spormann A.M."/>
            <person name="Op den Camp H."/>
            <person name="Overmann J."/>
            <person name="Amann R."/>
            <person name="Jetten M.S.M."/>
            <person name="Mascher T."/>
            <person name="Medema M.H."/>
            <person name="Devos D.P."/>
            <person name="Kaster A.-K."/>
            <person name="Ovreas L."/>
            <person name="Rohde M."/>
            <person name="Galperin M.Y."/>
            <person name="Jogler C."/>
        </authorList>
    </citation>
    <scope>NUCLEOTIDE SEQUENCE [LARGE SCALE GENOMIC DNA]</scope>
    <source>
        <strain evidence="14 15">CA12</strain>
    </source>
</reference>
<evidence type="ECO:0000256" key="5">
    <source>
        <dbReference type="ARBA" id="ARBA00022723"/>
    </source>
</evidence>
<dbReference type="InterPro" id="IPR036890">
    <property type="entry name" value="HATPase_C_sf"/>
</dbReference>